<dbReference type="PANTHER" id="PTHR45711:SF6">
    <property type="entry name" value="CHLORIDE CHANNEL PROTEIN"/>
    <property type="match status" value="1"/>
</dbReference>
<evidence type="ECO:0000313" key="4">
    <source>
        <dbReference type="Proteomes" id="UP000031668"/>
    </source>
</evidence>
<evidence type="ECO:0000256" key="1">
    <source>
        <dbReference type="ARBA" id="ARBA00023065"/>
    </source>
</evidence>
<proteinExistence type="predicted"/>
<organism evidence="3 4">
    <name type="scientific">Thelohanellus kitauei</name>
    <name type="common">Myxosporean</name>
    <dbReference type="NCBI Taxonomy" id="669202"/>
    <lineage>
        <taxon>Eukaryota</taxon>
        <taxon>Metazoa</taxon>
        <taxon>Cnidaria</taxon>
        <taxon>Myxozoa</taxon>
        <taxon>Myxosporea</taxon>
        <taxon>Bivalvulida</taxon>
        <taxon>Platysporina</taxon>
        <taxon>Myxobolidae</taxon>
        <taxon>Thelohanellus</taxon>
    </lineage>
</organism>
<keyword evidence="2" id="KW-0472">Membrane</keyword>
<gene>
    <name evidence="3" type="ORF">RF11_12655</name>
</gene>
<dbReference type="EMBL" id="JWZT01002281">
    <property type="protein sequence ID" value="KII69772.1"/>
    <property type="molecule type" value="Genomic_DNA"/>
</dbReference>
<protein>
    <submittedName>
        <fullName evidence="3">H(+)/Cl(-) exchange transporter 5</fullName>
    </submittedName>
</protein>
<sequence>MLEQLEMELFEDENFEFYPEIEYSAGHNSEHGALGPYMPLFRRKLAPHKHYDDFQTIDWLKERYHGRNRKIFFDNLIRNGSFMDKASFVYEKCSTVLVLALVGIVCSFTSFVVSMGVHFFSDLREGVCTTKFLFNKHECCWKSTYDSETCSSWVTWSHLLSKNPSNGFINFLFYTSISLLLSYTSGVIVYYLAPYASGGGISEVIIF</sequence>
<feature type="transmembrane region" description="Helical" evidence="2">
    <location>
        <begin position="95"/>
        <end position="117"/>
    </location>
</feature>
<dbReference type="GO" id="GO:0005769">
    <property type="term" value="C:early endosome"/>
    <property type="evidence" value="ECO:0007669"/>
    <property type="project" value="TreeGrafter"/>
</dbReference>
<keyword evidence="4" id="KW-1185">Reference proteome</keyword>
<keyword evidence="2" id="KW-1133">Transmembrane helix</keyword>
<evidence type="ECO:0000313" key="3">
    <source>
        <dbReference type="EMBL" id="KII69772.1"/>
    </source>
</evidence>
<dbReference type="GO" id="GO:0005886">
    <property type="term" value="C:plasma membrane"/>
    <property type="evidence" value="ECO:0007669"/>
    <property type="project" value="TreeGrafter"/>
</dbReference>
<dbReference type="Gene3D" id="1.10.3080.10">
    <property type="entry name" value="Clc chloride channel"/>
    <property type="match status" value="1"/>
</dbReference>
<dbReference type="AlphaFoldDB" id="A0A0C2N788"/>
<name>A0A0C2N788_THEKT</name>
<evidence type="ECO:0000256" key="2">
    <source>
        <dbReference type="SAM" id="Phobius"/>
    </source>
</evidence>
<feature type="transmembrane region" description="Helical" evidence="2">
    <location>
        <begin position="171"/>
        <end position="193"/>
    </location>
</feature>
<dbReference type="OrthoDB" id="44789at2759"/>
<dbReference type="SUPFAM" id="SSF81340">
    <property type="entry name" value="Clc chloride channel"/>
    <property type="match status" value="1"/>
</dbReference>
<reference evidence="3 4" key="1">
    <citation type="journal article" date="2014" name="Genome Biol. Evol.">
        <title>The genome of the myxosporean Thelohanellus kitauei shows adaptations to nutrient acquisition within its fish host.</title>
        <authorList>
            <person name="Yang Y."/>
            <person name="Xiong J."/>
            <person name="Zhou Z."/>
            <person name="Huo F."/>
            <person name="Miao W."/>
            <person name="Ran C."/>
            <person name="Liu Y."/>
            <person name="Zhang J."/>
            <person name="Feng J."/>
            <person name="Wang M."/>
            <person name="Wang M."/>
            <person name="Wang L."/>
            <person name="Yao B."/>
        </authorList>
    </citation>
    <scope>NUCLEOTIDE SEQUENCE [LARGE SCALE GENOMIC DNA]</scope>
    <source>
        <strain evidence="3">Wuqing</strain>
    </source>
</reference>
<dbReference type="GO" id="GO:0005247">
    <property type="term" value="F:voltage-gated chloride channel activity"/>
    <property type="evidence" value="ECO:0007669"/>
    <property type="project" value="TreeGrafter"/>
</dbReference>
<dbReference type="InterPro" id="IPR014743">
    <property type="entry name" value="Cl-channel_core"/>
</dbReference>
<comment type="caution">
    <text evidence="3">The sequence shown here is derived from an EMBL/GenBank/DDBJ whole genome shotgun (WGS) entry which is preliminary data.</text>
</comment>
<keyword evidence="1" id="KW-0406">Ion transport</keyword>
<accession>A0A0C2N788</accession>
<keyword evidence="1" id="KW-0813">Transport</keyword>
<keyword evidence="2" id="KW-0812">Transmembrane</keyword>
<dbReference type="Proteomes" id="UP000031668">
    <property type="component" value="Unassembled WGS sequence"/>
</dbReference>
<dbReference type="PANTHER" id="PTHR45711">
    <property type="entry name" value="CHLORIDE CHANNEL PROTEIN"/>
    <property type="match status" value="1"/>
</dbReference>
<dbReference type="GO" id="GO:0005794">
    <property type="term" value="C:Golgi apparatus"/>
    <property type="evidence" value="ECO:0007669"/>
    <property type="project" value="TreeGrafter"/>
</dbReference>